<dbReference type="Gene3D" id="1.20.140.10">
    <property type="entry name" value="Butyryl-CoA Dehydrogenase, subunit A, domain 3"/>
    <property type="match status" value="1"/>
</dbReference>
<dbReference type="Pfam" id="PF08028">
    <property type="entry name" value="Acyl-CoA_dh_2"/>
    <property type="match status" value="1"/>
</dbReference>
<dbReference type="EMBL" id="CP016896">
    <property type="protein sequence ID" value="APV35675.1"/>
    <property type="molecule type" value="Genomic_DNA"/>
</dbReference>
<dbReference type="Proteomes" id="UP000185674">
    <property type="component" value="Chromosome"/>
</dbReference>
<protein>
    <submittedName>
        <fullName evidence="5">SfnB family sulfur acquisition oxidoreductase</fullName>
    </submittedName>
</protein>
<dbReference type="SUPFAM" id="SSF56645">
    <property type="entry name" value="Acyl-CoA dehydrogenase NM domain-like"/>
    <property type="match status" value="1"/>
</dbReference>
<dbReference type="AlphaFoldDB" id="A0A1P8EHJ6"/>
<dbReference type="KEGG" id="asol:BEN76_06450"/>
<proteinExistence type="inferred from homology"/>
<evidence type="ECO:0000313" key="5">
    <source>
        <dbReference type="EMBL" id="APV35675.1"/>
    </source>
</evidence>
<reference evidence="5 6" key="1">
    <citation type="submission" date="2016-08" db="EMBL/GenBank/DDBJ databases">
        <title>Complete genome sequence of Acinetobacter baylyi strain GFJ2.</title>
        <authorList>
            <person name="Tabata M."/>
            <person name="Kuboki S."/>
            <person name="Gibu N."/>
            <person name="Kinouchi Y."/>
            <person name="Vangnai A."/>
            <person name="Kasai D."/>
            <person name="Fukuda M."/>
        </authorList>
    </citation>
    <scope>NUCLEOTIDE SEQUENCE [LARGE SCALE GENOMIC DNA]</scope>
    <source>
        <strain evidence="5 6">GFJ2</strain>
    </source>
</reference>
<dbReference type="InterPro" id="IPR037069">
    <property type="entry name" value="AcylCoA_DH/ox_N_sf"/>
</dbReference>
<evidence type="ECO:0000256" key="2">
    <source>
        <dbReference type="ARBA" id="ARBA00049661"/>
    </source>
</evidence>
<dbReference type="InterPro" id="IPR036250">
    <property type="entry name" value="AcylCo_DH-like_C"/>
</dbReference>
<feature type="domain" description="Acyl-CoA dehydrogenase C-terminal" evidence="4">
    <location>
        <begin position="250"/>
        <end position="384"/>
    </location>
</feature>
<dbReference type="GO" id="GO:0003995">
    <property type="term" value="F:acyl-CoA dehydrogenase activity"/>
    <property type="evidence" value="ECO:0007669"/>
    <property type="project" value="TreeGrafter"/>
</dbReference>
<name>A0A1P8EHJ6_9GAMM</name>
<dbReference type="PANTHER" id="PTHR48083:SF19">
    <property type="entry name" value="FLAVIN-DEPENDENT MONOOXYGENASE, OXYGENASE SUBUNIT HSAA"/>
    <property type="match status" value="1"/>
</dbReference>
<gene>
    <name evidence="5" type="ORF">BEN76_06450</name>
</gene>
<dbReference type="Gene3D" id="2.40.110.10">
    <property type="entry name" value="Butyryl-CoA Dehydrogenase, subunit A, domain 2"/>
    <property type="match status" value="1"/>
</dbReference>
<sequence length="407" mass="45039">MTSYQAIASFNSSNSTQAHIIRDDAEALSIATTLSERFKEKSVQRDAERILPFEEIEQFSQSGLWAITVPKRFGGADVSSLTVAKIIALFSGVDGSIGQIPQNHFYALEVLRNTGTEQQKQKLYKEVLQGARFGNALAEFKPRTAAQKHTTITATENGYLIQGEKFYCTGSLFAHRIPTLVIDAHGREYLAFVKRESQGLSLVDNWSGFGQRVTGSGAVKFDRVFVAYDDVIPFDVAFDHPTLVGPFAQIMHAAIEVGIARAAFEETLKRVHQARPWIDSNVDTAAQDPLTIYDVGRIAIDVRASEVLLKRAAQSIDTARLDTTAEHVALASLAVAKVRAHSTETALKASSKLIELAGSRGSQRQDGLDRFWRNARVHTLHDAARWKYFFIGNFALNQIFPPRRGTL</sequence>
<evidence type="ECO:0000259" key="4">
    <source>
        <dbReference type="Pfam" id="PF08028"/>
    </source>
</evidence>
<dbReference type="PANTHER" id="PTHR48083">
    <property type="entry name" value="MEDIUM-CHAIN SPECIFIC ACYL-COA DEHYDROGENASE, MITOCHONDRIAL-RELATED"/>
    <property type="match status" value="1"/>
</dbReference>
<organism evidence="5 6">
    <name type="scientific">Acinetobacter soli</name>
    <dbReference type="NCBI Taxonomy" id="487316"/>
    <lineage>
        <taxon>Bacteria</taxon>
        <taxon>Pseudomonadati</taxon>
        <taxon>Pseudomonadota</taxon>
        <taxon>Gammaproteobacteria</taxon>
        <taxon>Moraxellales</taxon>
        <taxon>Moraxellaceae</taxon>
        <taxon>Acinetobacter</taxon>
    </lineage>
</organism>
<dbReference type="SUPFAM" id="SSF47203">
    <property type="entry name" value="Acyl-CoA dehydrogenase C-terminal domain-like"/>
    <property type="match status" value="1"/>
</dbReference>
<dbReference type="GO" id="GO:0016712">
    <property type="term" value="F:oxidoreductase activity, acting on paired donors, with incorporation or reduction of molecular oxygen, reduced flavin or flavoprotein as one donor, and incorporation of one atom of oxygen"/>
    <property type="evidence" value="ECO:0007669"/>
    <property type="project" value="TreeGrafter"/>
</dbReference>
<dbReference type="InterPro" id="IPR050741">
    <property type="entry name" value="Acyl-CoA_dehydrogenase"/>
</dbReference>
<dbReference type="InterPro" id="IPR013786">
    <property type="entry name" value="AcylCoA_DH/ox_N"/>
</dbReference>
<dbReference type="eggNOG" id="COG1960">
    <property type="taxonomic scope" value="Bacteria"/>
</dbReference>
<dbReference type="PIRSF" id="PIRSF016578">
    <property type="entry name" value="HsaA"/>
    <property type="match status" value="1"/>
</dbReference>
<evidence type="ECO:0000313" key="6">
    <source>
        <dbReference type="Proteomes" id="UP000185674"/>
    </source>
</evidence>
<accession>A0A1P8EHJ6</accession>
<dbReference type="GO" id="GO:0033539">
    <property type="term" value="P:fatty acid beta-oxidation using acyl-CoA dehydrogenase"/>
    <property type="evidence" value="ECO:0007669"/>
    <property type="project" value="TreeGrafter"/>
</dbReference>
<dbReference type="GO" id="GO:0050660">
    <property type="term" value="F:flavin adenine dinucleotide binding"/>
    <property type="evidence" value="ECO:0007669"/>
    <property type="project" value="InterPro"/>
</dbReference>
<dbReference type="NCBIfam" id="TIGR04022">
    <property type="entry name" value="sulfur_SfnB"/>
    <property type="match status" value="1"/>
</dbReference>
<dbReference type="GO" id="GO:0005737">
    <property type="term" value="C:cytoplasm"/>
    <property type="evidence" value="ECO:0007669"/>
    <property type="project" value="TreeGrafter"/>
</dbReference>
<dbReference type="Gene3D" id="1.10.540.10">
    <property type="entry name" value="Acyl-CoA dehydrogenase/oxidase, N-terminal domain"/>
    <property type="match status" value="1"/>
</dbReference>
<evidence type="ECO:0000259" key="3">
    <source>
        <dbReference type="Pfam" id="PF02771"/>
    </source>
</evidence>
<evidence type="ECO:0000256" key="1">
    <source>
        <dbReference type="ARBA" id="ARBA00023002"/>
    </source>
</evidence>
<dbReference type="RefSeq" id="WP_076032633.1">
    <property type="nucleotide sequence ID" value="NZ_CP016896.1"/>
</dbReference>
<dbReference type="InterPro" id="IPR023922">
    <property type="entry name" value="S04_starv_induced_SfnB"/>
</dbReference>
<dbReference type="InterPro" id="IPR009100">
    <property type="entry name" value="AcylCoA_DH/oxidase_NM_dom_sf"/>
</dbReference>
<dbReference type="InterPro" id="IPR046373">
    <property type="entry name" value="Acyl-CoA_Oxase/DH_mid-dom_sf"/>
</dbReference>
<dbReference type="STRING" id="487316.BEN76_06450"/>
<keyword evidence="1" id="KW-0560">Oxidoreductase</keyword>
<dbReference type="Pfam" id="PF02771">
    <property type="entry name" value="Acyl-CoA_dh_N"/>
    <property type="match status" value="1"/>
</dbReference>
<feature type="domain" description="Acyl-CoA dehydrogenase/oxidase N-terminal" evidence="3">
    <location>
        <begin position="34"/>
        <end position="130"/>
    </location>
</feature>
<dbReference type="InterPro" id="IPR013107">
    <property type="entry name" value="Acyl-CoA_DH_C"/>
</dbReference>
<comment type="similarity">
    <text evidence="2">Belongs to the HpaH/HsaA monooxygenase family.</text>
</comment>